<evidence type="ECO:0000256" key="4">
    <source>
        <dbReference type="ARBA" id="ARBA00022741"/>
    </source>
</evidence>
<keyword evidence="6" id="KW-0460">Magnesium</keyword>
<dbReference type="OrthoDB" id="75177at2157"/>
<evidence type="ECO:0000256" key="6">
    <source>
        <dbReference type="ARBA" id="ARBA00022842"/>
    </source>
</evidence>
<evidence type="ECO:0000313" key="10">
    <source>
        <dbReference type="Proteomes" id="UP000000438"/>
    </source>
</evidence>
<dbReference type="KEGG" id="pto:PTO1256"/>
<dbReference type="EMBL" id="AE017261">
    <property type="protein sequence ID" value="AAT43841.1"/>
    <property type="molecule type" value="Genomic_DNA"/>
</dbReference>
<feature type="domain" description="Mur ligase C-terminal" evidence="7">
    <location>
        <begin position="289"/>
        <end position="405"/>
    </location>
</feature>
<organism evidence="9 10">
    <name type="scientific">Picrophilus torridus (strain ATCC 700027 / DSM 9790 / JCM 10055 / NBRC 100828 / KAW 2/3)</name>
    <dbReference type="NCBI Taxonomy" id="1122961"/>
    <lineage>
        <taxon>Archaea</taxon>
        <taxon>Methanobacteriati</taxon>
        <taxon>Thermoplasmatota</taxon>
        <taxon>Thermoplasmata</taxon>
        <taxon>Thermoplasmatales</taxon>
        <taxon>Picrophilaceae</taxon>
        <taxon>Picrophilus</taxon>
    </lineage>
</organism>
<protein>
    <submittedName>
        <fullName evidence="9">Folylpolyglutamate synthase/dihydrofolate synthase</fullName>
        <ecNumber evidence="9">6.3.2.12</ecNumber>
        <ecNumber evidence="9">6.3.2.17</ecNumber>
    </submittedName>
</protein>
<dbReference type="InParanoid" id="Q6KZL1"/>
<feature type="domain" description="Mur ligase central" evidence="8">
    <location>
        <begin position="42"/>
        <end position="265"/>
    </location>
</feature>
<keyword evidence="5" id="KW-0067">ATP-binding</keyword>
<name>Q6KZL1_PICTO</name>
<evidence type="ECO:0000259" key="8">
    <source>
        <dbReference type="Pfam" id="PF08245"/>
    </source>
</evidence>
<dbReference type="eggNOG" id="arCOG02817">
    <property type="taxonomic scope" value="Archaea"/>
</dbReference>
<dbReference type="EC" id="6.3.2.17" evidence="9"/>
<dbReference type="GO" id="GO:0005524">
    <property type="term" value="F:ATP binding"/>
    <property type="evidence" value="ECO:0007669"/>
    <property type="project" value="UniProtKB-KW"/>
</dbReference>
<dbReference type="GO" id="GO:0005737">
    <property type="term" value="C:cytoplasm"/>
    <property type="evidence" value="ECO:0007669"/>
    <property type="project" value="TreeGrafter"/>
</dbReference>
<proteinExistence type="inferred from homology"/>
<dbReference type="Gene3D" id="3.40.1190.10">
    <property type="entry name" value="Mur-like, catalytic domain"/>
    <property type="match status" value="1"/>
</dbReference>
<dbReference type="InterPro" id="IPR004101">
    <property type="entry name" value="Mur_ligase_C"/>
</dbReference>
<dbReference type="GO" id="GO:0046872">
    <property type="term" value="F:metal ion binding"/>
    <property type="evidence" value="ECO:0007669"/>
    <property type="project" value="UniProtKB-KW"/>
</dbReference>
<dbReference type="PANTHER" id="PTHR11136">
    <property type="entry name" value="FOLYLPOLYGLUTAMATE SYNTHASE-RELATED"/>
    <property type="match status" value="1"/>
</dbReference>
<keyword evidence="3" id="KW-0479">Metal-binding</keyword>
<evidence type="ECO:0000256" key="1">
    <source>
        <dbReference type="ARBA" id="ARBA00008276"/>
    </source>
</evidence>
<keyword evidence="2 9" id="KW-0436">Ligase</keyword>
<dbReference type="HOGENOM" id="CLU_015869_1_1_2"/>
<dbReference type="GeneID" id="2845394"/>
<dbReference type="GO" id="GO:0004326">
    <property type="term" value="F:tetrahydrofolylpolyglutamate synthase activity"/>
    <property type="evidence" value="ECO:0007669"/>
    <property type="project" value="UniProtKB-EC"/>
</dbReference>
<dbReference type="Gene3D" id="3.90.190.20">
    <property type="entry name" value="Mur ligase, C-terminal domain"/>
    <property type="match status" value="1"/>
</dbReference>
<evidence type="ECO:0000313" key="9">
    <source>
        <dbReference type="EMBL" id="AAT43841.1"/>
    </source>
</evidence>
<evidence type="ECO:0000256" key="5">
    <source>
        <dbReference type="ARBA" id="ARBA00022840"/>
    </source>
</evidence>
<dbReference type="InterPro" id="IPR036565">
    <property type="entry name" value="Mur-like_cat_sf"/>
</dbReference>
<evidence type="ECO:0000256" key="2">
    <source>
        <dbReference type="ARBA" id="ARBA00022598"/>
    </source>
</evidence>
<dbReference type="PIRSF" id="PIRSF001563">
    <property type="entry name" value="Folylpolyglu_synth"/>
    <property type="match status" value="1"/>
</dbReference>
<dbReference type="STRING" id="263820.PTO1256"/>
<sequence length="435" mass="49334">MDNILNYLYELKREGIKLGLDTTRAFAEHLGNPQDKYKKIHIAGTNGKGSISSYIYNILRQRYNTGLYTSPHLIKFNERIIFNKEMISDDYIINFISENRDYIDKLSKIKMNPTFFETTTVMAFKYFYDMHADYAAIEVGLGGRLDSTNIIIPEISIIGQIGYEHYQKLGCSLTSIAYEKGGIIKPGIPVVLQDKKPEVLAEIKKLSQVRKSKLILSEDYSKSTEPELYNFKMVFDLKTPLNEYHIESNNLGLYQVKNIKTAVAALENMDTSINKHDVESGIDKAIWHGRMEIIRASPLVIIDSAHNPPAASNLVPSFKKFIKKKPLLLIGMLSDKDVFSFLTIMRQLSDKIVLTMPNEPDRALDPDNIKDIASSIYRDVKIIKDPLSAYDYSLKNSDCVLVCGSMYLIGDIMSREKVGILPFIDIGKKISKEIG</sequence>
<dbReference type="PaxDb" id="263820-PTO1256"/>
<dbReference type="SUPFAM" id="SSF53623">
    <property type="entry name" value="MurD-like peptide ligases, catalytic domain"/>
    <property type="match status" value="1"/>
</dbReference>
<evidence type="ECO:0000259" key="7">
    <source>
        <dbReference type="Pfam" id="PF02875"/>
    </source>
</evidence>
<reference evidence="9 10" key="1">
    <citation type="journal article" date="2004" name="Proc. Natl. Acad. Sci. U.S.A.">
        <title>Genome sequence of Picrophilus torridus and its implications for life around pH 0.</title>
        <authorList>
            <person name="Futterer O."/>
            <person name="Angelov A."/>
            <person name="Liesegang H."/>
            <person name="Gottschalk G."/>
            <person name="Schleper C."/>
            <person name="Schepers B."/>
            <person name="Dock C."/>
            <person name="Antranikian G."/>
            <person name="Liebl W."/>
        </authorList>
    </citation>
    <scope>NUCLEOTIDE SEQUENCE [LARGE SCALE GENOMIC DNA]</scope>
    <source>
        <strain evidence="10">ATCC 700027 / DSM 9790 / JCM 10055 / NBRC 100828</strain>
    </source>
</reference>
<dbReference type="PANTHER" id="PTHR11136:SF0">
    <property type="entry name" value="DIHYDROFOLATE SYNTHETASE-RELATED"/>
    <property type="match status" value="1"/>
</dbReference>
<dbReference type="EC" id="6.3.2.12" evidence="9"/>
<evidence type="ECO:0000256" key="3">
    <source>
        <dbReference type="ARBA" id="ARBA00022723"/>
    </source>
</evidence>
<dbReference type="NCBIfam" id="TIGR01499">
    <property type="entry name" value="folC"/>
    <property type="match status" value="1"/>
</dbReference>
<dbReference type="SUPFAM" id="SSF53244">
    <property type="entry name" value="MurD-like peptide ligases, peptide-binding domain"/>
    <property type="match status" value="1"/>
</dbReference>
<dbReference type="Proteomes" id="UP000000438">
    <property type="component" value="Chromosome"/>
</dbReference>
<gene>
    <name evidence="9" type="ordered locus">PTO1256</name>
</gene>
<dbReference type="InterPro" id="IPR036615">
    <property type="entry name" value="Mur_ligase_C_dom_sf"/>
</dbReference>
<dbReference type="SMR" id="Q6KZL1"/>
<dbReference type="Pfam" id="PF02875">
    <property type="entry name" value="Mur_ligase_C"/>
    <property type="match status" value="1"/>
</dbReference>
<dbReference type="AlphaFoldDB" id="Q6KZL1"/>
<dbReference type="Pfam" id="PF08245">
    <property type="entry name" value="Mur_ligase_M"/>
    <property type="match status" value="1"/>
</dbReference>
<comment type="similarity">
    <text evidence="1">Belongs to the folylpolyglutamate synthase family.</text>
</comment>
<dbReference type="PATRIC" id="fig|263820.9.peg.1304"/>
<dbReference type="InterPro" id="IPR013221">
    <property type="entry name" value="Mur_ligase_cen"/>
</dbReference>
<accession>Q6KZL1</accession>
<dbReference type="InterPro" id="IPR001645">
    <property type="entry name" value="Folylpolyglutamate_synth"/>
</dbReference>
<keyword evidence="4" id="KW-0547">Nucleotide-binding</keyword>
<dbReference type="RefSeq" id="WP_011178057.1">
    <property type="nucleotide sequence ID" value="NC_005877.1"/>
</dbReference>
<dbReference type="GO" id="GO:0008841">
    <property type="term" value="F:dihydrofolate synthase activity"/>
    <property type="evidence" value="ECO:0007669"/>
    <property type="project" value="UniProtKB-EC"/>
</dbReference>